<keyword evidence="1" id="KW-1133">Transmembrane helix</keyword>
<keyword evidence="2" id="KW-0808">Transferase</keyword>
<accession>A0A9P6EJL6</accession>
<dbReference type="GO" id="GO:0006506">
    <property type="term" value="P:GPI anchor biosynthetic process"/>
    <property type="evidence" value="ECO:0007669"/>
    <property type="project" value="InterPro"/>
</dbReference>
<dbReference type="GO" id="GO:0016740">
    <property type="term" value="F:transferase activity"/>
    <property type="evidence" value="ECO:0007669"/>
    <property type="project" value="UniProtKB-KW"/>
</dbReference>
<dbReference type="Proteomes" id="UP000807306">
    <property type="component" value="Unassembled WGS sequence"/>
</dbReference>
<dbReference type="AlphaFoldDB" id="A0A9P6EJL6"/>
<evidence type="ECO:0000313" key="2">
    <source>
        <dbReference type="EMBL" id="KAF9530083.1"/>
    </source>
</evidence>
<feature type="transmembrane region" description="Helical" evidence="1">
    <location>
        <begin position="137"/>
        <end position="158"/>
    </location>
</feature>
<dbReference type="GO" id="GO:0016020">
    <property type="term" value="C:membrane"/>
    <property type="evidence" value="ECO:0007669"/>
    <property type="project" value="InterPro"/>
</dbReference>
<evidence type="ECO:0000256" key="1">
    <source>
        <dbReference type="SAM" id="Phobius"/>
    </source>
</evidence>
<dbReference type="GO" id="GO:0005783">
    <property type="term" value="C:endoplasmic reticulum"/>
    <property type="evidence" value="ECO:0007669"/>
    <property type="project" value="TreeGrafter"/>
</dbReference>
<keyword evidence="1" id="KW-0472">Membrane</keyword>
<dbReference type="PANTHER" id="PTHR21329">
    <property type="entry name" value="PHOSPHATIDYLINOSITOL N-ACETYLGLUCOSAMINYLTRANSFERASE SUBUNIT Q-RELATED"/>
    <property type="match status" value="1"/>
</dbReference>
<reference evidence="2" key="1">
    <citation type="submission" date="2020-11" db="EMBL/GenBank/DDBJ databases">
        <authorList>
            <consortium name="DOE Joint Genome Institute"/>
            <person name="Ahrendt S."/>
            <person name="Riley R."/>
            <person name="Andreopoulos W."/>
            <person name="Labutti K."/>
            <person name="Pangilinan J."/>
            <person name="Ruiz-Duenas F.J."/>
            <person name="Barrasa J.M."/>
            <person name="Sanchez-Garcia M."/>
            <person name="Camarero S."/>
            <person name="Miyauchi S."/>
            <person name="Serrano A."/>
            <person name="Linde D."/>
            <person name="Babiker R."/>
            <person name="Drula E."/>
            <person name="Ayuso-Fernandez I."/>
            <person name="Pacheco R."/>
            <person name="Padilla G."/>
            <person name="Ferreira P."/>
            <person name="Barriuso J."/>
            <person name="Kellner H."/>
            <person name="Castanera R."/>
            <person name="Alfaro M."/>
            <person name="Ramirez L."/>
            <person name="Pisabarro A.G."/>
            <person name="Kuo A."/>
            <person name="Tritt A."/>
            <person name="Lipzen A."/>
            <person name="He G."/>
            <person name="Yan M."/>
            <person name="Ng V."/>
            <person name="Cullen D."/>
            <person name="Martin F."/>
            <person name="Rosso M.-N."/>
            <person name="Henrissat B."/>
            <person name="Hibbett D."/>
            <person name="Martinez A.T."/>
            <person name="Grigoriev I.V."/>
        </authorList>
    </citation>
    <scope>NUCLEOTIDE SEQUENCE</scope>
    <source>
        <strain evidence="2">CBS 506.95</strain>
    </source>
</reference>
<dbReference type="Pfam" id="PF05024">
    <property type="entry name" value="Gpi1"/>
    <property type="match status" value="1"/>
</dbReference>
<keyword evidence="3" id="KW-1185">Reference proteome</keyword>
<proteinExistence type="predicted"/>
<dbReference type="OrthoDB" id="70250at2759"/>
<gene>
    <name evidence="2" type="ORF">CPB83DRAFT_764098</name>
</gene>
<dbReference type="PANTHER" id="PTHR21329:SF3">
    <property type="entry name" value="PHOSPHATIDYLINOSITOL N-ACETYLGLUCOSAMINYLTRANSFERASE SUBUNIT Q"/>
    <property type="match status" value="1"/>
</dbReference>
<organism evidence="2 3">
    <name type="scientific">Crepidotus variabilis</name>
    <dbReference type="NCBI Taxonomy" id="179855"/>
    <lineage>
        <taxon>Eukaryota</taxon>
        <taxon>Fungi</taxon>
        <taxon>Dikarya</taxon>
        <taxon>Basidiomycota</taxon>
        <taxon>Agaricomycotina</taxon>
        <taxon>Agaricomycetes</taxon>
        <taxon>Agaricomycetidae</taxon>
        <taxon>Agaricales</taxon>
        <taxon>Agaricineae</taxon>
        <taxon>Crepidotaceae</taxon>
        <taxon>Crepidotus</taxon>
    </lineage>
</organism>
<evidence type="ECO:0000313" key="3">
    <source>
        <dbReference type="Proteomes" id="UP000807306"/>
    </source>
</evidence>
<keyword evidence="1" id="KW-0812">Transmembrane</keyword>
<protein>
    <submittedName>
        <fullName evidence="2">N-acetylglucosaminyl transferase component-domain-containing protein</fullName>
    </submittedName>
</protein>
<comment type="caution">
    <text evidence="2">The sequence shown here is derived from an EMBL/GenBank/DDBJ whole genome shotgun (WGS) entry which is preliminary data.</text>
</comment>
<feature type="transmembrane region" description="Helical" evidence="1">
    <location>
        <begin position="178"/>
        <end position="198"/>
    </location>
</feature>
<name>A0A9P6EJL6_9AGAR</name>
<sequence>MLYAHKQVVQQLDVRIEQGVFFLTQISSLQRQNTCDVAEYSVRYTNFFNKAWLILNDMILGWAAGSFLAENSEWMSEVTNRFIQSILFQFPREVLYWLDSWPAGLKLNAELSRFYVNTLVGLIDTWESILPLFPPSLFRTLGLVSSIGGLTLLLALFSDTLSFLLTLHLHISYLVTRALFSVFSLRFPTSLLLGVFRGKRFNPLRDWRTDTWEWDMDQLLFGTVLFMLMAFASPTLGVYYCFFAGVRVLGVLSVKAAAEVGVVFLRSFPLFEIMLRAKDAKRLPGGVYFQLSDGYLSLEQSQPIPFSAIFHQYNELRTRLGRHYHPLRLLYRVFKGEHLGSIPMVEMRYEGLSSNANDVRQFKVDS</sequence>
<dbReference type="EMBL" id="MU157842">
    <property type="protein sequence ID" value="KAF9530083.1"/>
    <property type="molecule type" value="Genomic_DNA"/>
</dbReference>
<feature type="transmembrane region" description="Helical" evidence="1">
    <location>
        <begin position="219"/>
        <end position="240"/>
    </location>
</feature>
<dbReference type="InterPro" id="IPR007720">
    <property type="entry name" value="PigQ/GPI1"/>
</dbReference>